<dbReference type="AlphaFoldDB" id="A0A833PNY1"/>
<dbReference type="SUPFAM" id="SSF64288">
    <property type="entry name" value="Chorismate lyase-like"/>
    <property type="match status" value="1"/>
</dbReference>
<sequence length="286" mass="31423">MTPAQTATTRMKPSNPMPRGRPRVRPAGLTDLFDATRAAELRVPGGDGESSISMRLARLLREAIVEGRLKTGESLPPERELAEHFQVSRDTVRRAIDRLTRQGLIESRRGAGTFVAARVEQQLARITSFSDDMLRRGLTPGSQWIRRTLDRPTPDELLALGLAPDAQVLRLERVRTADAVPMAIERATLPAALLDYNVDFGESLYRALQDANVQPGRAIQRLRAELASARDAELLGIGTGDPVLSIERRSFSSEGSPLELTRSLYRGDRYDYVAVLEQPAGGATTA</sequence>
<evidence type="ECO:0000313" key="7">
    <source>
        <dbReference type="Proteomes" id="UP000467522"/>
    </source>
</evidence>
<dbReference type="SMART" id="SM00866">
    <property type="entry name" value="UTRA"/>
    <property type="match status" value="1"/>
</dbReference>
<evidence type="ECO:0000259" key="5">
    <source>
        <dbReference type="PROSITE" id="PS50949"/>
    </source>
</evidence>
<dbReference type="InterPro" id="IPR050679">
    <property type="entry name" value="Bact_HTH_transcr_reg"/>
</dbReference>
<gene>
    <name evidence="6" type="primary">yvoA_4</name>
    <name evidence="6" type="ORF">GAK33_05517</name>
</gene>
<protein>
    <submittedName>
        <fullName evidence="6">HTH-type transcriptional repressor YvoA</fullName>
    </submittedName>
</protein>
<dbReference type="GO" id="GO:0003700">
    <property type="term" value="F:DNA-binding transcription factor activity"/>
    <property type="evidence" value="ECO:0007669"/>
    <property type="project" value="InterPro"/>
</dbReference>
<dbReference type="Proteomes" id="UP000467522">
    <property type="component" value="Unassembled WGS sequence"/>
</dbReference>
<reference evidence="7" key="1">
    <citation type="journal article" date="2020" name="MBio">
        <title>Horizontal gene transfer to a defensive symbiont with a reduced genome amongst a multipartite beetle microbiome.</title>
        <authorList>
            <person name="Waterworth S.C."/>
            <person name="Florez L.V."/>
            <person name="Rees E.R."/>
            <person name="Hertweck C."/>
            <person name="Kaltenpoth M."/>
            <person name="Kwan J.C."/>
        </authorList>
    </citation>
    <scope>NUCLEOTIDE SEQUENCE [LARGE SCALE GENOMIC DNA]</scope>
</reference>
<evidence type="ECO:0000256" key="3">
    <source>
        <dbReference type="ARBA" id="ARBA00023163"/>
    </source>
</evidence>
<keyword evidence="3" id="KW-0804">Transcription</keyword>
<dbReference type="PROSITE" id="PS50949">
    <property type="entry name" value="HTH_GNTR"/>
    <property type="match status" value="1"/>
</dbReference>
<dbReference type="Pfam" id="PF00392">
    <property type="entry name" value="GntR"/>
    <property type="match status" value="1"/>
</dbReference>
<dbReference type="GO" id="GO:0045892">
    <property type="term" value="P:negative regulation of DNA-templated transcription"/>
    <property type="evidence" value="ECO:0007669"/>
    <property type="project" value="TreeGrafter"/>
</dbReference>
<keyword evidence="1" id="KW-0805">Transcription regulation</keyword>
<dbReference type="InterPro" id="IPR036390">
    <property type="entry name" value="WH_DNA-bd_sf"/>
</dbReference>
<accession>A0A833PNY1</accession>
<evidence type="ECO:0000256" key="1">
    <source>
        <dbReference type="ARBA" id="ARBA00023015"/>
    </source>
</evidence>
<evidence type="ECO:0000256" key="2">
    <source>
        <dbReference type="ARBA" id="ARBA00023125"/>
    </source>
</evidence>
<name>A0A833PNY1_BURL3</name>
<evidence type="ECO:0000256" key="4">
    <source>
        <dbReference type="SAM" id="MobiDB-lite"/>
    </source>
</evidence>
<dbReference type="InterPro" id="IPR036388">
    <property type="entry name" value="WH-like_DNA-bd_sf"/>
</dbReference>
<dbReference type="Gene3D" id="1.10.10.10">
    <property type="entry name" value="Winged helix-like DNA-binding domain superfamily/Winged helix DNA-binding domain"/>
    <property type="match status" value="1"/>
</dbReference>
<proteinExistence type="predicted"/>
<dbReference type="Gene3D" id="3.40.1410.10">
    <property type="entry name" value="Chorismate lyase-like"/>
    <property type="match status" value="1"/>
</dbReference>
<dbReference type="Pfam" id="PF07702">
    <property type="entry name" value="UTRA"/>
    <property type="match status" value="1"/>
</dbReference>
<evidence type="ECO:0000313" key="6">
    <source>
        <dbReference type="EMBL" id="KAF1034436.1"/>
    </source>
</evidence>
<keyword evidence="2" id="KW-0238">DNA-binding</keyword>
<feature type="compositionally biased region" description="Polar residues" evidence="4">
    <location>
        <begin position="1"/>
        <end position="12"/>
    </location>
</feature>
<dbReference type="InterPro" id="IPR028978">
    <property type="entry name" value="Chorismate_lyase_/UTRA_dom_sf"/>
</dbReference>
<dbReference type="PANTHER" id="PTHR44846">
    <property type="entry name" value="MANNOSYL-D-GLYCERATE TRANSPORT/METABOLISM SYSTEM REPRESSOR MNGR-RELATED"/>
    <property type="match status" value="1"/>
</dbReference>
<dbReference type="GO" id="GO:0003677">
    <property type="term" value="F:DNA binding"/>
    <property type="evidence" value="ECO:0007669"/>
    <property type="project" value="UniProtKB-KW"/>
</dbReference>
<dbReference type="InterPro" id="IPR011663">
    <property type="entry name" value="UTRA"/>
</dbReference>
<dbReference type="InterPro" id="IPR000524">
    <property type="entry name" value="Tscrpt_reg_HTH_GntR"/>
</dbReference>
<organism evidence="6 7">
    <name type="scientific">Burkholderia lata (strain ATCC 17760 / DSM 23089 / LMG 22485 / NCIMB 9086 / R18194 / 383)</name>
    <dbReference type="NCBI Taxonomy" id="482957"/>
    <lineage>
        <taxon>Bacteria</taxon>
        <taxon>Pseudomonadati</taxon>
        <taxon>Pseudomonadota</taxon>
        <taxon>Betaproteobacteria</taxon>
        <taxon>Burkholderiales</taxon>
        <taxon>Burkholderiaceae</taxon>
        <taxon>Burkholderia</taxon>
        <taxon>Burkholderia cepacia complex</taxon>
    </lineage>
</organism>
<comment type="caution">
    <text evidence="6">The sequence shown here is derived from an EMBL/GenBank/DDBJ whole genome shotgun (WGS) entry which is preliminary data.</text>
</comment>
<feature type="region of interest" description="Disordered" evidence="4">
    <location>
        <begin position="1"/>
        <end position="29"/>
    </location>
</feature>
<dbReference type="EMBL" id="WNDV01000022">
    <property type="protein sequence ID" value="KAF1034436.1"/>
    <property type="molecule type" value="Genomic_DNA"/>
</dbReference>
<feature type="domain" description="HTH gntR-type" evidence="5">
    <location>
        <begin position="50"/>
        <end position="118"/>
    </location>
</feature>
<dbReference type="SMART" id="SM00345">
    <property type="entry name" value="HTH_GNTR"/>
    <property type="match status" value="1"/>
</dbReference>
<dbReference type="PRINTS" id="PR00035">
    <property type="entry name" value="HTHGNTR"/>
</dbReference>
<dbReference type="SUPFAM" id="SSF46785">
    <property type="entry name" value="Winged helix' DNA-binding domain"/>
    <property type="match status" value="1"/>
</dbReference>
<dbReference type="PANTHER" id="PTHR44846:SF1">
    <property type="entry name" value="MANNOSYL-D-GLYCERATE TRANSPORT_METABOLISM SYSTEM REPRESSOR MNGR-RELATED"/>
    <property type="match status" value="1"/>
</dbReference>
<dbReference type="CDD" id="cd07377">
    <property type="entry name" value="WHTH_GntR"/>
    <property type="match status" value="1"/>
</dbReference>